<comment type="caution">
    <text evidence="8">The sequence shown here is derived from an EMBL/GenBank/DDBJ whole genome shotgun (WGS) entry which is preliminary data.</text>
</comment>
<dbReference type="GO" id="GO:0005524">
    <property type="term" value="F:ATP binding"/>
    <property type="evidence" value="ECO:0007669"/>
    <property type="project" value="UniProtKB-KW"/>
</dbReference>
<dbReference type="Proteomes" id="UP001293593">
    <property type="component" value="Unassembled WGS sequence"/>
</dbReference>
<dbReference type="Gene3D" id="1.10.8.60">
    <property type="match status" value="1"/>
</dbReference>
<dbReference type="InterPro" id="IPR003960">
    <property type="entry name" value="ATPase_AAA_CS"/>
</dbReference>
<keyword evidence="3" id="KW-0472">Membrane</keyword>
<accession>A0AAE1M5Q9</accession>
<proteinExistence type="predicted"/>
<feature type="domain" description="AAA+ ATPase" evidence="7">
    <location>
        <begin position="440"/>
        <end position="577"/>
    </location>
</feature>
<protein>
    <recommendedName>
        <fullName evidence="7">AAA+ ATPase domain-containing protein</fullName>
    </recommendedName>
</protein>
<evidence type="ECO:0000256" key="6">
    <source>
        <dbReference type="SAM" id="MobiDB-lite"/>
    </source>
</evidence>
<evidence type="ECO:0000313" key="8">
    <source>
        <dbReference type="EMBL" id="KAK4253990.1"/>
    </source>
</evidence>
<dbReference type="Pfam" id="PF17862">
    <property type="entry name" value="AAA_lid_3"/>
    <property type="match status" value="1"/>
</dbReference>
<gene>
    <name evidence="8" type="ORF">QN277_009428</name>
</gene>
<organism evidence="8 9">
    <name type="scientific">Acacia crassicarpa</name>
    <name type="common">northern wattle</name>
    <dbReference type="NCBI Taxonomy" id="499986"/>
    <lineage>
        <taxon>Eukaryota</taxon>
        <taxon>Viridiplantae</taxon>
        <taxon>Streptophyta</taxon>
        <taxon>Embryophyta</taxon>
        <taxon>Tracheophyta</taxon>
        <taxon>Spermatophyta</taxon>
        <taxon>Magnoliopsida</taxon>
        <taxon>eudicotyledons</taxon>
        <taxon>Gunneridae</taxon>
        <taxon>Pentapetalae</taxon>
        <taxon>rosids</taxon>
        <taxon>fabids</taxon>
        <taxon>Fabales</taxon>
        <taxon>Fabaceae</taxon>
        <taxon>Caesalpinioideae</taxon>
        <taxon>mimosoid clade</taxon>
        <taxon>Acacieae</taxon>
        <taxon>Acacia</taxon>
    </lineage>
</organism>
<dbReference type="FunFam" id="3.40.50.300:FF:000416">
    <property type="entry name" value="p-loop nucleoside triphosphate hydrolase superfamily protein"/>
    <property type="match status" value="1"/>
</dbReference>
<dbReference type="SUPFAM" id="SSF52540">
    <property type="entry name" value="P-loop containing nucleoside triphosphate hydrolases"/>
    <property type="match status" value="1"/>
</dbReference>
<dbReference type="Pfam" id="PF24933">
    <property type="entry name" value="DUF7751"/>
    <property type="match status" value="1"/>
</dbReference>
<evidence type="ECO:0000256" key="2">
    <source>
        <dbReference type="ARBA" id="ARBA00022741"/>
    </source>
</evidence>
<dbReference type="PANTHER" id="PTHR45644">
    <property type="entry name" value="AAA ATPASE, PUTATIVE (AFU_ORTHOLOGUE AFUA_2G12920)-RELATED-RELATED"/>
    <property type="match status" value="1"/>
</dbReference>
<keyword evidence="4" id="KW-0067">ATP-binding</keyword>
<dbReference type="GO" id="GO:0016887">
    <property type="term" value="F:ATP hydrolysis activity"/>
    <property type="evidence" value="ECO:0007669"/>
    <property type="project" value="InterPro"/>
</dbReference>
<dbReference type="PROSITE" id="PS00674">
    <property type="entry name" value="AAA"/>
    <property type="match status" value="1"/>
</dbReference>
<evidence type="ECO:0000256" key="4">
    <source>
        <dbReference type="ARBA" id="ARBA00022840"/>
    </source>
</evidence>
<keyword evidence="2" id="KW-0547">Nucleotide-binding</keyword>
<sequence>MEEKQVIMSAAGVAAGLGDEELWNEQVRHELLRQVIDGKECKETFQEFPYYLSERTRELLMTAACVHLKQLHFSRHIRDLPPTSKAILLSGPTELYLQTIAKALAHHFESKLLLLDFVDFSFKIRRKYGCAGKESSSKRSLSEAATNMCIDEQFFMQLLHKVLVSVLEKSSIILYIRDVEKTFLKSEQLYNLLHEILEKLSGPILILGSQITEVEDELLPNVWLPRYIQDVDAESEERCYIQEIYAEPEERLATLFPYMIKIEAPKDENSLQNWEKLLKESNKTIQSQDNQNHIAMVLAAINVECTDLNSISHEDTKILSKYIEEIVASSVSYYLMNTKDPEYHNGKLVISSESLCHGLDLFRESNSAKDTQKQATDGNKEVRPDNEYEKNMRSELIPAKEIGVTFADIGALEEVKESLQELIMLPLRRPELFKSGLLKPCRGILLFGPPGTGKTMLAKAIAREAGASFINVPMSAITSMWFGESEKNVRALFTLAAKVSPTIIFIDEVDSLLGERSRCGENEGSRRIKNEFMTHWDGLLTKQDERILVLAATNRPFDLDDAIIRRFQRRFMVGLPSADTREIILKTILAKENTEDLDFKELAIMTEGYTGSDLKNLCTAAAYRSVRELIKQESMKDMEKNKKETEGQSSEAASSAKEDKEDPVITLRPINMEDMIQAKKQVPASFDADGLIMHELKEWNELYGERSLR</sequence>
<comment type="subcellular location">
    <subcellularLocation>
        <location evidence="1">Mitochondrion outer membrane</location>
        <topology evidence="1">Single-pass membrane protein</topology>
    </subcellularLocation>
</comment>
<dbReference type="PANTHER" id="PTHR45644:SF83">
    <property type="entry name" value="P-LOOP CONTAINING NUCLEOSIDE TRIPHOSPHATE HYDROLASES SUPERFAMILY PROTEIN"/>
    <property type="match status" value="1"/>
</dbReference>
<reference evidence="8" key="1">
    <citation type="submission" date="2023-10" db="EMBL/GenBank/DDBJ databases">
        <title>Chromosome-level genome of the transformable northern wattle, Acacia crassicarpa.</title>
        <authorList>
            <person name="Massaro I."/>
            <person name="Sinha N.R."/>
            <person name="Poethig S."/>
            <person name="Leichty A.R."/>
        </authorList>
    </citation>
    <scope>NUCLEOTIDE SEQUENCE</scope>
    <source>
        <strain evidence="8">Acra3RX</strain>
        <tissue evidence="8">Leaf</tissue>
    </source>
</reference>
<dbReference type="AlphaFoldDB" id="A0AAE1M5Q9"/>
<dbReference type="Pfam" id="PF00004">
    <property type="entry name" value="AAA"/>
    <property type="match status" value="1"/>
</dbReference>
<dbReference type="InterPro" id="IPR003959">
    <property type="entry name" value="ATPase_AAA_core"/>
</dbReference>
<evidence type="ECO:0000256" key="1">
    <source>
        <dbReference type="ARBA" id="ARBA00004572"/>
    </source>
</evidence>
<keyword evidence="5" id="KW-0496">Mitochondrion</keyword>
<keyword evidence="9" id="KW-1185">Reference proteome</keyword>
<dbReference type="InterPro" id="IPR003593">
    <property type="entry name" value="AAA+_ATPase"/>
</dbReference>
<evidence type="ECO:0000256" key="5">
    <source>
        <dbReference type="ARBA" id="ARBA00023128"/>
    </source>
</evidence>
<dbReference type="Gene3D" id="3.40.50.300">
    <property type="entry name" value="P-loop containing nucleotide triphosphate hydrolases"/>
    <property type="match status" value="1"/>
</dbReference>
<dbReference type="InterPro" id="IPR027417">
    <property type="entry name" value="P-loop_NTPase"/>
</dbReference>
<keyword evidence="3" id="KW-1000">Mitochondrion outer membrane</keyword>
<dbReference type="SMART" id="SM00382">
    <property type="entry name" value="AAA"/>
    <property type="match status" value="1"/>
</dbReference>
<name>A0AAE1M5Q9_9FABA</name>
<feature type="compositionally biased region" description="Basic and acidic residues" evidence="6">
    <location>
        <begin position="634"/>
        <end position="646"/>
    </location>
</feature>
<evidence type="ECO:0000256" key="3">
    <source>
        <dbReference type="ARBA" id="ARBA00022787"/>
    </source>
</evidence>
<dbReference type="GO" id="GO:0005741">
    <property type="term" value="C:mitochondrial outer membrane"/>
    <property type="evidence" value="ECO:0007669"/>
    <property type="project" value="UniProtKB-SubCell"/>
</dbReference>
<feature type="region of interest" description="Disordered" evidence="6">
    <location>
        <begin position="634"/>
        <end position="664"/>
    </location>
</feature>
<evidence type="ECO:0000259" key="7">
    <source>
        <dbReference type="SMART" id="SM00382"/>
    </source>
</evidence>
<dbReference type="EMBL" id="JAWXYG010000014">
    <property type="protein sequence ID" value="KAK4253990.1"/>
    <property type="molecule type" value="Genomic_DNA"/>
</dbReference>
<dbReference type="InterPro" id="IPR041569">
    <property type="entry name" value="AAA_lid_3"/>
</dbReference>
<dbReference type="InterPro" id="IPR056653">
    <property type="entry name" value="DUF7751"/>
</dbReference>
<evidence type="ECO:0000313" key="9">
    <source>
        <dbReference type="Proteomes" id="UP001293593"/>
    </source>
</evidence>
<dbReference type="InterPro" id="IPR051701">
    <property type="entry name" value="Mito_OM_Translocase_MSP1"/>
</dbReference>